<evidence type="ECO:0000256" key="1">
    <source>
        <dbReference type="ARBA" id="ARBA00008769"/>
    </source>
</evidence>
<proteinExistence type="inferred from homology"/>
<gene>
    <name evidence="5" type="ORF">VPK24_09410</name>
</gene>
<sequence>MKLFWNALRLSPAAAGLSLLLAQGAFAGEATTQTNIDASPSAIELGLQDDLASMDQVTSVSQLSDVQPTDWAFQALQSLVERYGCIAGYPDGTFKGNRPLSRYEFAAGLNACLDRINDLIKAATDPLATKEDLRKLQKLQEEFAAELAALRGRVDALEARTSELEANQFSTTTKLTGEVVMAVAAGLSDVVGDDDNDEADNATFSHRVRLNFNTSFTGKDLLRTRLQVGNVPRYYSSETNMARLAWESNTSNNFVLDELYYRFPLNSANTWRAFVGTTGLDIDDIHYTANPLLESSADGALSRFGRYNPLFRQPQGAGIGVNYKGERFRFAASYLASEANDPQTGAGLFDGSYSAAASLYYSPSKTWDIGLLYAYAYHSTDARTRPSLTGGTGSFLGDNPFRDPTTAHNVGVQTTAKLSKNFVLSGWAGWTFADAEDNGDGSADLFNWALTFAFPDLFKEGSVGALIVGQQPNLYNADNTVGGEDDDNSWHIEALYKFAVNDNISITPGVIVVTDANHDNDNDTAVLGVLRTVFKF</sequence>
<evidence type="ECO:0000259" key="4">
    <source>
        <dbReference type="PROSITE" id="PS51272"/>
    </source>
</evidence>
<dbReference type="Pfam" id="PF04966">
    <property type="entry name" value="OprB"/>
    <property type="match status" value="1"/>
</dbReference>
<comment type="similarity">
    <text evidence="1 2">Belongs to the OprB family.</text>
</comment>
<feature type="signal peptide" evidence="2">
    <location>
        <begin position="1"/>
        <end position="27"/>
    </location>
</feature>
<dbReference type="EMBL" id="JAZAQF010000057">
    <property type="protein sequence ID" value="MFG3817852.1"/>
    <property type="molecule type" value="Genomic_DNA"/>
</dbReference>
<keyword evidence="3" id="KW-0175">Coiled coil</keyword>
<dbReference type="InterPro" id="IPR051465">
    <property type="entry name" value="Cell_Envelope_Struct_Comp"/>
</dbReference>
<dbReference type="InterPro" id="IPR007049">
    <property type="entry name" value="Carb-sel_porin_OprB"/>
</dbReference>
<evidence type="ECO:0000313" key="5">
    <source>
        <dbReference type="EMBL" id="MFG3817852.1"/>
    </source>
</evidence>
<accession>A0ABW7C9M7</accession>
<evidence type="ECO:0000256" key="2">
    <source>
        <dbReference type="RuleBase" id="RU363072"/>
    </source>
</evidence>
<evidence type="ECO:0000256" key="3">
    <source>
        <dbReference type="SAM" id="Coils"/>
    </source>
</evidence>
<name>A0ABW7C9M7_9CYAN</name>
<dbReference type="SUPFAM" id="SSF56935">
    <property type="entry name" value="Porins"/>
    <property type="match status" value="1"/>
</dbReference>
<feature type="coiled-coil region" evidence="3">
    <location>
        <begin position="133"/>
        <end position="167"/>
    </location>
</feature>
<dbReference type="PANTHER" id="PTHR43308">
    <property type="entry name" value="OUTER MEMBRANE PROTEIN ALPHA-RELATED"/>
    <property type="match status" value="1"/>
</dbReference>
<dbReference type="PANTHER" id="PTHR43308:SF1">
    <property type="entry name" value="OUTER MEMBRANE PROTEIN ALPHA"/>
    <property type="match status" value="1"/>
</dbReference>
<comment type="caution">
    <text evidence="5">The sequence shown here is derived from an EMBL/GenBank/DDBJ whole genome shotgun (WGS) entry which is preliminary data.</text>
</comment>
<reference evidence="6" key="1">
    <citation type="journal article" date="2024" name="Algal Res.">
        <title>Biochemical, toxicological and genomic investigation of a high-biomass producing Limnothrix strain isolated from Italian shallow drinking water reservoir.</title>
        <authorList>
            <person name="Simonazzi M."/>
            <person name="Shishido T.K."/>
            <person name="Delbaje E."/>
            <person name="Wahlsten M."/>
            <person name="Fewer D.P."/>
            <person name="Sivonen K."/>
            <person name="Pezzolesi L."/>
            <person name="Pistocchi R."/>
        </authorList>
    </citation>
    <scope>NUCLEOTIDE SEQUENCE [LARGE SCALE GENOMIC DNA]</scope>
    <source>
        <strain evidence="6">LRLZ20PSL1</strain>
    </source>
</reference>
<feature type="chain" id="PRO_5044950835" evidence="2">
    <location>
        <begin position="28"/>
        <end position="536"/>
    </location>
</feature>
<dbReference type="PROSITE" id="PS51272">
    <property type="entry name" value="SLH"/>
    <property type="match status" value="1"/>
</dbReference>
<keyword evidence="6" id="KW-1185">Reference proteome</keyword>
<dbReference type="Gene3D" id="2.40.160.180">
    <property type="entry name" value="Carbohydrate-selective porin OprB"/>
    <property type="match status" value="1"/>
</dbReference>
<feature type="domain" description="SLH" evidence="4">
    <location>
        <begin position="59"/>
        <end position="123"/>
    </location>
</feature>
<dbReference type="Proteomes" id="UP001604335">
    <property type="component" value="Unassembled WGS sequence"/>
</dbReference>
<evidence type="ECO:0000313" key="6">
    <source>
        <dbReference type="Proteomes" id="UP001604335"/>
    </source>
</evidence>
<dbReference type="InterPro" id="IPR047684">
    <property type="entry name" value="Por_som-like"/>
</dbReference>
<dbReference type="InterPro" id="IPR001119">
    <property type="entry name" value="SLH_dom"/>
</dbReference>
<dbReference type="Pfam" id="PF00395">
    <property type="entry name" value="SLH"/>
    <property type="match status" value="1"/>
</dbReference>
<keyword evidence="2" id="KW-0732">Signal</keyword>
<protein>
    <submittedName>
        <fullName evidence="5">Iron uptake porin</fullName>
    </submittedName>
</protein>
<dbReference type="RefSeq" id="WP_393012467.1">
    <property type="nucleotide sequence ID" value="NZ_JAZAQF010000057.1"/>
</dbReference>
<organism evidence="5 6">
    <name type="scientific">Limnothrix redekei LRLZ20PSL1</name>
    <dbReference type="NCBI Taxonomy" id="3112953"/>
    <lineage>
        <taxon>Bacteria</taxon>
        <taxon>Bacillati</taxon>
        <taxon>Cyanobacteriota</taxon>
        <taxon>Cyanophyceae</taxon>
        <taxon>Pseudanabaenales</taxon>
        <taxon>Pseudanabaenaceae</taxon>
        <taxon>Limnothrix</taxon>
    </lineage>
</organism>
<dbReference type="InterPro" id="IPR038673">
    <property type="entry name" value="OprB_sf"/>
</dbReference>
<dbReference type="NCBIfam" id="NF033921">
    <property type="entry name" value="por_somb"/>
    <property type="match status" value="1"/>
</dbReference>